<dbReference type="GO" id="GO:0004781">
    <property type="term" value="F:sulfate adenylyltransferase (ATP) activity"/>
    <property type="evidence" value="ECO:0007669"/>
    <property type="project" value="TreeGrafter"/>
</dbReference>
<dbReference type="GO" id="GO:0070814">
    <property type="term" value="P:hydrogen sulfide biosynthetic process"/>
    <property type="evidence" value="ECO:0007669"/>
    <property type="project" value="UniProtKB-UniPathway"/>
</dbReference>
<dbReference type="EMBL" id="JACHML010000001">
    <property type="protein sequence ID" value="MBB6391316.1"/>
    <property type="molecule type" value="Genomic_DNA"/>
</dbReference>
<keyword evidence="3 6" id="KW-0808">Transferase</keyword>
<dbReference type="InterPro" id="IPR002891">
    <property type="entry name" value="APS"/>
</dbReference>
<dbReference type="Proteomes" id="UP000537775">
    <property type="component" value="Unassembled WGS sequence"/>
</dbReference>
<protein>
    <recommendedName>
        <fullName evidence="2 6">Adenylyl-sulfate kinase</fullName>
        <ecNumber evidence="2 6">2.7.1.25</ecNumber>
    </recommendedName>
</protein>
<dbReference type="InterPro" id="IPR027417">
    <property type="entry name" value="P-loop_NTPase"/>
</dbReference>
<keyword evidence="4 6" id="KW-0547">Nucleotide-binding</keyword>
<dbReference type="Gene3D" id="3.40.50.300">
    <property type="entry name" value="P-loop containing nucleotide triphosphate hydrolases"/>
    <property type="match status" value="1"/>
</dbReference>
<dbReference type="PANTHER" id="PTHR42700">
    <property type="entry name" value="SULFATE ADENYLYLTRANSFERASE"/>
    <property type="match status" value="1"/>
</dbReference>
<gene>
    <name evidence="8" type="ORF">HD594_001629</name>
</gene>
<feature type="domain" description="APS kinase" evidence="7">
    <location>
        <begin position="199"/>
        <end position="351"/>
    </location>
</feature>
<dbReference type="InterPro" id="IPR059117">
    <property type="entry name" value="APS_kinase_dom"/>
</dbReference>
<keyword evidence="6 8" id="KW-0418">Kinase</keyword>
<dbReference type="PANTHER" id="PTHR42700:SF1">
    <property type="entry name" value="SULFATE ADENYLYLTRANSFERASE"/>
    <property type="match status" value="1"/>
</dbReference>
<organism evidence="8 9">
    <name type="scientific">Microbacterium thalassium</name>
    <dbReference type="NCBI Taxonomy" id="362649"/>
    <lineage>
        <taxon>Bacteria</taxon>
        <taxon>Bacillati</taxon>
        <taxon>Actinomycetota</taxon>
        <taxon>Actinomycetes</taxon>
        <taxon>Micrococcales</taxon>
        <taxon>Microbacteriaceae</taxon>
        <taxon>Microbacterium</taxon>
    </lineage>
</organism>
<evidence type="ECO:0000313" key="9">
    <source>
        <dbReference type="Proteomes" id="UP000537775"/>
    </source>
</evidence>
<comment type="function">
    <text evidence="6">Catalyzes the synthesis of activated sulfate.</text>
</comment>
<accession>A0A7X0FQP3</accession>
<dbReference type="GO" id="GO:0005737">
    <property type="term" value="C:cytoplasm"/>
    <property type="evidence" value="ECO:0007669"/>
    <property type="project" value="TreeGrafter"/>
</dbReference>
<comment type="similarity">
    <text evidence="6">Belongs to the APS kinase family.</text>
</comment>
<dbReference type="Pfam" id="PF01583">
    <property type="entry name" value="APS_kinase"/>
    <property type="match status" value="1"/>
</dbReference>
<dbReference type="EC" id="2.7.1.25" evidence="2 6"/>
<dbReference type="GO" id="GO:0005524">
    <property type="term" value="F:ATP binding"/>
    <property type="evidence" value="ECO:0007669"/>
    <property type="project" value="UniProtKB-KW"/>
</dbReference>
<evidence type="ECO:0000256" key="4">
    <source>
        <dbReference type="ARBA" id="ARBA00022741"/>
    </source>
</evidence>
<dbReference type="NCBIfam" id="TIGR00455">
    <property type="entry name" value="apsK"/>
    <property type="match status" value="1"/>
</dbReference>
<keyword evidence="9" id="KW-1185">Reference proteome</keyword>
<evidence type="ECO:0000256" key="1">
    <source>
        <dbReference type="ARBA" id="ARBA00001823"/>
    </source>
</evidence>
<name>A0A7X0FQP3_9MICO</name>
<dbReference type="InterPro" id="IPR050512">
    <property type="entry name" value="Sulf_AdTrans/APS_kinase"/>
</dbReference>
<dbReference type="GO" id="GO:0010134">
    <property type="term" value="P:sulfate assimilation via adenylyl sulfate reduction"/>
    <property type="evidence" value="ECO:0007669"/>
    <property type="project" value="TreeGrafter"/>
</dbReference>
<proteinExistence type="inferred from homology"/>
<dbReference type="SUPFAM" id="SSF52540">
    <property type="entry name" value="P-loop containing nucleoside triphosphate hydrolases"/>
    <property type="match status" value="1"/>
</dbReference>
<evidence type="ECO:0000256" key="3">
    <source>
        <dbReference type="ARBA" id="ARBA00022679"/>
    </source>
</evidence>
<dbReference type="RefSeq" id="WP_271171174.1">
    <property type="nucleotide sequence ID" value="NZ_BAAAJR010000010.1"/>
</dbReference>
<dbReference type="NCBIfam" id="NF003013">
    <property type="entry name" value="PRK03846.1"/>
    <property type="match status" value="1"/>
</dbReference>
<dbReference type="GO" id="GO:0004020">
    <property type="term" value="F:adenylylsulfate kinase activity"/>
    <property type="evidence" value="ECO:0007669"/>
    <property type="project" value="UniProtKB-EC"/>
</dbReference>
<evidence type="ECO:0000259" key="7">
    <source>
        <dbReference type="Pfam" id="PF01583"/>
    </source>
</evidence>
<dbReference type="GO" id="GO:0019379">
    <property type="term" value="P:sulfate assimilation, phosphoadenylyl sulfate reduction by phosphoadenylyl-sulfate reductase (thioredoxin)"/>
    <property type="evidence" value="ECO:0007669"/>
    <property type="project" value="TreeGrafter"/>
</dbReference>
<evidence type="ECO:0000256" key="2">
    <source>
        <dbReference type="ARBA" id="ARBA00012121"/>
    </source>
</evidence>
<dbReference type="AlphaFoldDB" id="A0A7X0FQP3"/>
<keyword evidence="5 6" id="KW-0067">ATP-binding</keyword>
<evidence type="ECO:0000256" key="6">
    <source>
        <dbReference type="RuleBase" id="RU004347"/>
    </source>
</evidence>
<sequence length="377" mass="39663">MTRTVVLSAAQLNELELVLADAWGTGVRYAQPGAPGARLRLSLEPLPAHGDRLSLVDSEGTGVGVLEVEGSDGDGHVWGAVAPDRPLGHRDRRERRATFAPRRAGRAVVITGEVPESVAGAWPDGAAHDVVVILDHGDTAALARAVADATALGHEVAVIPAPDESVRGHGEWAEAVVHVSRVLVAEEVLLQVTPRPAARGLVILLTGLSGSGKSTVAKRLAERLPDADPRTATLLDGDEARLILSSGLGFSREDREMNVRRIGWVAALVARHGGIAVCAPIAPYAGMRAEMRQRAEAVGGFLLVHISTSLEVCERRDRKGLYARARRGEIPNFTGISDPYEAPQDADVVIDAGEVEPDAAVDRILAAIAARDAGPTG</sequence>
<evidence type="ECO:0000256" key="5">
    <source>
        <dbReference type="ARBA" id="ARBA00022840"/>
    </source>
</evidence>
<comment type="caution">
    <text evidence="8">The sequence shown here is derived from an EMBL/GenBank/DDBJ whole genome shotgun (WGS) entry which is preliminary data.</text>
</comment>
<reference evidence="8 9" key="1">
    <citation type="submission" date="2020-08" db="EMBL/GenBank/DDBJ databases">
        <title>Sequencing the genomes of 1000 actinobacteria strains.</title>
        <authorList>
            <person name="Klenk H.-P."/>
        </authorList>
    </citation>
    <scope>NUCLEOTIDE SEQUENCE [LARGE SCALE GENOMIC DNA]</scope>
    <source>
        <strain evidence="8 9">DSM 12511</strain>
    </source>
</reference>
<dbReference type="CDD" id="cd02027">
    <property type="entry name" value="APSK"/>
    <property type="match status" value="1"/>
</dbReference>
<comment type="catalytic activity">
    <reaction evidence="1 6">
        <text>adenosine 5'-phosphosulfate + ATP = 3'-phosphoadenylyl sulfate + ADP + H(+)</text>
        <dbReference type="Rhea" id="RHEA:24152"/>
        <dbReference type="ChEBI" id="CHEBI:15378"/>
        <dbReference type="ChEBI" id="CHEBI:30616"/>
        <dbReference type="ChEBI" id="CHEBI:58243"/>
        <dbReference type="ChEBI" id="CHEBI:58339"/>
        <dbReference type="ChEBI" id="CHEBI:456216"/>
        <dbReference type="EC" id="2.7.1.25"/>
    </reaction>
</comment>
<dbReference type="UniPathway" id="UPA00140">
    <property type="reaction ID" value="UER00205"/>
</dbReference>
<comment type="pathway">
    <text evidence="6">Sulfur metabolism; hydrogen sulfide biosynthesis; sulfite from sulfate: step 2/3.</text>
</comment>
<evidence type="ECO:0000313" key="8">
    <source>
        <dbReference type="EMBL" id="MBB6391316.1"/>
    </source>
</evidence>